<dbReference type="GO" id="GO:0005829">
    <property type="term" value="C:cytosol"/>
    <property type="evidence" value="ECO:0007669"/>
    <property type="project" value="TreeGrafter"/>
</dbReference>
<dbReference type="InterPro" id="IPR036388">
    <property type="entry name" value="WH-like_DNA-bd_sf"/>
</dbReference>
<keyword evidence="3" id="KW-0804">Transcription</keyword>
<accession>A0A9X5E721</accession>
<dbReference type="InterPro" id="IPR014710">
    <property type="entry name" value="RmlC-like_jellyroll"/>
</dbReference>
<dbReference type="Proteomes" id="UP000031532">
    <property type="component" value="Unassembled WGS sequence"/>
</dbReference>
<dbReference type="InterPro" id="IPR036390">
    <property type="entry name" value="WH_DNA-bd_sf"/>
</dbReference>
<evidence type="ECO:0000313" key="5">
    <source>
        <dbReference type="EMBL" id="NHC36520.1"/>
    </source>
</evidence>
<dbReference type="SUPFAM" id="SSF51206">
    <property type="entry name" value="cAMP-binding domain-like"/>
    <property type="match status" value="1"/>
</dbReference>
<dbReference type="InterPro" id="IPR000595">
    <property type="entry name" value="cNMP-bd_dom"/>
</dbReference>
<dbReference type="Gene3D" id="2.60.120.10">
    <property type="entry name" value="Jelly Rolls"/>
    <property type="match status" value="1"/>
</dbReference>
<protein>
    <submittedName>
        <fullName evidence="5">Crp/Fnr family transcriptional regulator</fullName>
    </submittedName>
</protein>
<feature type="domain" description="HTH crp-type" evidence="4">
    <location>
        <begin position="149"/>
        <end position="215"/>
    </location>
</feature>
<dbReference type="GO" id="GO:0003700">
    <property type="term" value="F:DNA-binding transcription factor activity"/>
    <property type="evidence" value="ECO:0007669"/>
    <property type="project" value="TreeGrafter"/>
</dbReference>
<dbReference type="SUPFAM" id="SSF46785">
    <property type="entry name" value="Winged helix' DNA-binding domain"/>
    <property type="match status" value="1"/>
</dbReference>
<dbReference type="Pfam" id="PF13545">
    <property type="entry name" value="HTH_Crp_2"/>
    <property type="match status" value="1"/>
</dbReference>
<evidence type="ECO:0000256" key="1">
    <source>
        <dbReference type="ARBA" id="ARBA00023015"/>
    </source>
</evidence>
<dbReference type="EMBL" id="JTJC03000005">
    <property type="protein sequence ID" value="NHC36520.1"/>
    <property type="molecule type" value="Genomic_DNA"/>
</dbReference>
<dbReference type="InterPro" id="IPR012318">
    <property type="entry name" value="HTH_CRP"/>
</dbReference>
<proteinExistence type="predicted"/>
<keyword evidence="2" id="KW-0238">DNA-binding</keyword>
<comment type="caution">
    <text evidence="5">The sequence shown here is derived from an EMBL/GenBank/DDBJ whole genome shotgun (WGS) entry which is preliminary data.</text>
</comment>
<organism evidence="5 6">
    <name type="scientific">Scytonema millei VB511283</name>
    <dbReference type="NCBI Taxonomy" id="1245923"/>
    <lineage>
        <taxon>Bacteria</taxon>
        <taxon>Bacillati</taxon>
        <taxon>Cyanobacteriota</taxon>
        <taxon>Cyanophyceae</taxon>
        <taxon>Nostocales</taxon>
        <taxon>Scytonemataceae</taxon>
        <taxon>Scytonema</taxon>
    </lineage>
</organism>
<dbReference type="PANTHER" id="PTHR24567:SF74">
    <property type="entry name" value="HTH-TYPE TRANSCRIPTIONAL REGULATOR ARCR"/>
    <property type="match status" value="1"/>
</dbReference>
<dbReference type="AlphaFoldDB" id="A0A9X5E721"/>
<evidence type="ECO:0000259" key="4">
    <source>
        <dbReference type="PROSITE" id="PS51063"/>
    </source>
</evidence>
<name>A0A9X5E721_9CYAN</name>
<dbReference type="PROSITE" id="PS51063">
    <property type="entry name" value="HTH_CRP_2"/>
    <property type="match status" value="1"/>
</dbReference>
<dbReference type="GO" id="GO:0003677">
    <property type="term" value="F:DNA binding"/>
    <property type="evidence" value="ECO:0007669"/>
    <property type="project" value="UniProtKB-KW"/>
</dbReference>
<evidence type="ECO:0000256" key="3">
    <source>
        <dbReference type="ARBA" id="ARBA00023163"/>
    </source>
</evidence>
<dbReference type="OrthoDB" id="8969464at2"/>
<evidence type="ECO:0000256" key="2">
    <source>
        <dbReference type="ARBA" id="ARBA00023125"/>
    </source>
</evidence>
<dbReference type="PANTHER" id="PTHR24567">
    <property type="entry name" value="CRP FAMILY TRANSCRIPTIONAL REGULATORY PROTEIN"/>
    <property type="match status" value="1"/>
</dbReference>
<dbReference type="InterPro" id="IPR050397">
    <property type="entry name" value="Env_Response_Regulators"/>
</dbReference>
<sequence>MSDSEANELYRKNHLLAALPTEEYQRLLPHLEVVSLSHRQILHEINEIIEYIYFPTQALVSMVSLMEDGATLEVGVIGRDGIVGLPVCWGGGSATTQAIVQIPGSAIRITADRLKAEFDRHGVLYRLILLYTQALFTQVAQTAACNSRHTVEQRLARWLLSIEDRIESEQLLLTQEFIAQMLGIRRSGVTVAATALQQAGMIRYSRGKIAIVDRQLLQSTACECYKVVKNEFDRLIRLTHNI</sequence>
<dbReference type="InterPro" id="IPR018490">
    <property type="entry name" value="cNMP-bd_dom_sf"/>
</dbReference>
<dbReference type="RefSeq" id="WP_039716038.1">
    <property type="nucleotide sequence ID" value="NZ_JTJC03000005.1"/>
</dbReference>
<dbReference type="CDD" id="cd00038">
    <property type="entry name" value="CAP_ED"/>
    <property type="match status" value="1"/>
</dbReference>
<gene>
    <name evidence="5" type="ORF">QH73_0018050</name>
</gene>
<dbReference type="Gene3D" id="1.10.10.10">
    <property type="entry name" value="Winged helix-like DNA-binding domain superfamily/Winged helix DNA-binding domain"/>
    <property type="match status" value="1"/>
</dbReference>
<keyword evidence="1" id="KW-0805">Transcription regulation</keyword>
<evidence type="ECO:0000313" key="6">
    <source>
        <dbReference type="Proteomes" id="UP000031532"/>
    </source>
</evidence>
<keyword evidence="6" id="KW-1185">Reference proteome</keyword>
<reference evidence="5 6" key="1">
    <citation type="journal article" date="2015" name="Genome Announc.">
        <title>Draft Genome Sequence of the Terrestrial Cyanobacterium Scytonema millei VB511283, Isolated from Eastern India.</title>
        <authorList>
            <person name="Sen D."/>
            <person name="Chandrababunaidu M.M."/>
            <person name="Singh D."/>
            <person name="Sanghi N."/>
            <person name="Ghorai A."/>
            <person name="Mishra G.P."/>
            <person name="Madduluri M."/>
            <person name="Adhikary S.P."/>
            <person name="Tripathy S."/>
        </authorList>
    </citation>
    <scope>NUCLEOTIDE SEQUENCE [LARGE SCALE GENOMIC DNA]</scope>
    <source>
        <strain evidence="5 6">VB511283</strain>
    </source>
</reference>